<accession>A0ABT4UII7</accession>
<dbReference type="Proteomes" id="UP001210231">
    <property type="component" value="Unassembled WGS sequence"/>
</dbReference>
<proteinExistence type="predicted"/>
<feature type="transmembrane region" description="Helical" evidence="7">
    <location>
        <begin position="149"/>
        <end position="166"/>
    </location>
</feature>
<dbReference type="Gene3D" id="1.20.1250.20">
    <property type="entry name" value="MFS general substrate transporter like domains"/>
    <property type="match status" value="1"/>
</dbReference>
<feature type="transmembrane region" description="Helical" evidence="7">
    <location>
        <begin position="172"/>
        <end position="193"/>
    </location>
</feature>
<feature type="transmembrane region" description="Helical" evidence="7">
    <location>
        <begin position="228"/>
        <end position="250"/>
    </location>
</feature>
<feature type="transmembrane region" description="Helical" evidence="7">
    <location>
        <begin position="320"/>
        <end position="343"/>
    </location>
</feature>
<feature type="transmembrane region" description="Helical" evidence="7">
    <location>
        <begin position="265"/>
        <end position="284"/>
    </location>
</feature>
<evidence type="ECO:0000259" key="8">
    <source>
        <dbReference type="PROSITE" id="PS50850"/>
    </source>
</evidence>
<feature type="transmembrane region" description="Helical" evidence="7">
    <location>
        <begin position="20"/>
        <end position="43"/>
    </location>
</feature>
<feature type="transmembrane region" description="Helical" evidence="7">
    <location>
        <begin position="386"/>
        <end position="404"/>
    </location>
</feature>
<evidence type="ECO:0000256" key="1">
    <source>
        <dbReference type="ARBA" id="ARBA00004651"/>
    </source>
</evidence>
<evidence type="ECO:0000256" key="4">
    <source>
        <dbReference type="ARBA" id="ARBA00022692"/>
    </source>
</evidence>
<dbReference type="InterPro" id="IPR011701">
    <property type="entry name" value="MFS"/>
</dbReference>
<keyword evidence="10" id="KW-1185">Reference proteome</keyword>
<evidence type="ECO:0000256" key="3">
    <source>
        <dbReference type="ARBA" id="ARBA00022475"/>
    </source>
</evidence>
<dbReference type="EMBL" id="JAQGEF010000007">
    <property type="protein sequence ID" value="MDA3614649.1"/>
    <property type="molecule type" value="Genomic_DNA"/>
</dbReference>
<feature type="transmembrane region" description="Helical" evidence="7">
    <location>
        <begin position="355"/>
        <end position="374"/>
    </location>
</feature>
<dbReference type="InterPro" id="IPR036259">
    <property type="entry name" value="MFS_trans_sf"/>
</dbReference>
<name>A0ABT4UII7_9BACT</name>
<feature type="domain" description="Major facilitator superfamily (MFS) profile" evidence="8">
    <location>
        <begin position="19"/>
        <end position="409"/>
    </location>
</feature>
<keyword evidence="4 7" id="KW-0812">Transmembrane</keyword>
<comment type="caution">
    <text evidence="9">The sequence shown here is derived from an EMBL/GenBank/DDBJ whole genome shotgun (WGS) entry which is preliminary data.</text>
</comment>
<keyword evidence="5 7" id="KW-1133">Transmembrane helix</keyword>
<dbReference type="InterPro" id="IPR050171">
    <property type="entry name" value="MFS_Transporters"/>
</dbReference>
<keyword evidence="2" id="KW-0813">Transport</keyword>
<feature type="transmembrane region" description="Helical" evidence="7">
    <location>
        <begin position="296"/>
        <end position="314"/>
    </location>
</feature>
<feature type="transmembrane region" description="Helical" evidence="7">
    <location>
        <begin position="85"/>
        <end position="103"/>
    </location>
</feature>
<evidence type="ECO:0000256" key="5">
    <source>
        <dbReference type="ARBA" id="ARBA00022989"/>
    </source>
</evidence>
<evidence type="ECO:0000256" key="7">
    <source>
        <dbReference type="SAM" id="Phobius"/>
    </source>
</evidence>
<comment type="subcellular location">
    <subcellularLocation>
        <location evidence="1">Cell membrane</location>
        <topology evidence="1">Multi-pass membrane protein</topology>
    </subcellularLocation>
</comment>
<dbReference type="PROSITE" id="PS50850">
    <property type="entry name" value="MFS"/>
    <property type="match status" value="1"/>
</dbReference>
<protein>
    <submittedName>
        <fullName evidence="9">MFS transporter</fullName>
    </submittedName>
</protein>
<sequence>MFTQIFSSYKKAFTGLTTQVWWLSIVIFINRAGTMVPLFLSLYLTQKKGFTLTQAGVIAAYFGAGSIIGAFVGGKLADKIGHLKVQFTALALGGVMFIALAYLSSYYTLCAMTFALGIVSDAFRPANFVAIAKYSTPETLTRSYTLNRLAVNLGWSAGASIGGFLASINYKLIFWVDGIANIIAAFVLWFLLYRNDKKLTKKKQDSTDILQEEIKENFPALSPYKDKVYLKFIVICTLYTICFILMFRIIPNYFKDDLHLNERTIGAILALNGIIIALFEMLIVSKVEGKKSNVTFIRIGCYIMIGGFACLFSPYWGFAFGILCMLFFTVSEIATLPFMNAFMMSRTSKNNKGQYASLYTASWSVALIVAPWLGGIIVDTFGYKTLWVIAIAVTIICIFLTYNLEPREKKTKTKV</sequence>
<gene>
    <name evidence="9" type="ORF">O3P16_07505</name>
</gene>
<dbReference type="Pfam" id="PF07690">
    <property type="entry name" value="MFS_1"/>
    <property type="match status" value="1"/>
</dbReference>
<organism evidence="9 10">
    <name type="scientific">Polluticaenibacter yanchengensis</name>
    <dbReference type="NCBI Taxonomy" id="3014562"/>
    <lineage>
        <taxon>Bacteria</taxon>
        <taxon>Pseudomonadati</taxon>
        <taxon>Bacteroidota</taxon>
        <taxon>Chitinophagia</taxon>
        <taxon>Chitinophagales</taxon>
        <taxon>Chitinophagaceae</taxon>
        <taxon>Polluticaenibacter</taxon>
    </lineage>
</organism>
<dbReference type="PANTHER" id="PTHR23517">
    <property type="entry name" value="RESISTANCE PROTEIN MDTM, PUTATIVE-RELATED-RELATED"/>
    <property type="match status" value="1"/>
</dbReference>
<evidence type="ECO:0000256" key="2">
    <source>
        <dbReference type="ARBA" id="ARBA00022448"/>
    </source>
</evidence>
<keyword evidence="6 7" id="KW-0472">Membrane</keyword>
<evidence type="ECO:0000256" key="6">
    <source>
        <dbReference type="ARBA" id="ARBA00023136"/>
    </source>
</evidence>
<dbReference type="PANTHER" id="PTHR23517:SF2">
    <property type="entry name" value="MULTIDRUG RESISTANCE PROTEIN MDTH"/>
    <property type="match status" value="1"/>
</dbReference>
<evidence type="ECO:0000313" key="10">
    <source>
        <dbReference type="Proteomes" id="UP001210231"/>
    </source>
</evidence>
<keyword evidence="3" id="KW-1003">Cell membrane</keyword>
<reference evidence="9 10" key="1">
    <citation type="submission" date="2022-12" db="EMBL/GenBank/DDBJ databases">
        <title>Chitinophagaceae gen. sp. nov., a new member of the family Chitinophagaceae, isolated from soil in a chemical factory.</title>
        <authorList>
            <person name="Ke Z."/>
        </authorList>
    </citation>
    <scope>NUCLEOTIDE SEQUENCE [LARGE SCALE GENOMIC DNA]</scope>
    <source>
        <strain evidence="9 10">LY-5</strain>
    </source>
</reference>
<dbReference type="RefSeq" id="WP_407030975.1">
    <property type="nucleotide sequence ID" value="NZ_JAQGEF010000007.1"/>
</dbReference>
<evidence type="ECO:0000313" key="9">
    <source>
        <dbReference type="EMBL" id="MDA3614649.1"/>
    </source>
</evidence>
<dbReference type="InterPro" id="IPR020846">
    <property type="entry name" value="MFS_dom"/>
</dbReference>
<dbReference type="SUPFAM" id="SSF103473">
    <property type="entry name" value="MFS general substrate transporter"/>
    <property type="match status" value="1"/>
</dbReference>
<feature type="transmembrane region" description="Helical" evidence="7">
    <location>
        <begin position="55"/>
        <end position="73"/>
    </location>
</feature>